<evidence type="ECO:0000256" key="2">
    <source>
        <dbReference type="SAM" id="Phobius"/>
    </source>
</evidence>
<feature type="compositionally biased region" description="Basic and acidic residues" evidence="1">
    <location>
        <begin position="125"/>
        <end position="139"/>
    </location>
</feature>
<feature type="region of interest" description="Disordered" evidence="1">
    <location>
        <begin position="430"/>
        <end position="464"/>
    </location>
</feature>
<dbReference type="InParanoid" id="K1WGQ2"/>
<keyword evidence="2" id="KW-0812">Transmembrane</keyword>
<feature type="compositionally biased region" description="Gly residues" evidence="1">
    <location>
        <begin position="372"/>
        <end position="383"/>
    </location>
</feature>
<dbReference type="KEGG" id="mbe:MBM_09815"/>
<feature type="region of interest" description="Disordered" evidence="1">
    <location>
        <begin position="108"/>
        <end position="139"/>
    </location>
</feature>
<keyword evidence="2" id="KW-0472">Membrane</keyword>
<sequence>MTSERTPAITITIAIAIAIAIAIGGGDGMIAVLILQASLQRAFAAATSPNSLDWIVYSDQLGRAGLRFLGSLDIGYGLMNGGDAGGGGLRARTVSTLLHRPWTGRLATRDRIREEEEEEGCGPSGRRDGGDDGDDADARAKESCTQTSFLIFGNLKPSLSSRAGQPSLLLFSSYSVSAPTHLLIAACLFVSPRAPSSPRVSSPDLCVHRSLACRLILWDAKRLVRGLVGSFEEQGARIRDDTVRYCSNTVVPYCNTRCPLADLTSHALLRAGHRPQTDRQHACMDAKERKKASKQARQQVLVVVVAVVVVVSTVVVSTVVQSTTLYFSSPPTTNHHHHPTGPCDTLLHDQSALTLSHISHVPQMSALRGDGDGGGGGGGGGGWWWPSVTPVVDRCPAQPSPAQPRPAPPSPVQLSSAQLSLAQLARPLGSNHFRTREPPKGQQLVHLKKPRPAPAPSPSPAPARPPLPLSFLILPYGTATAAGDFLRGPPATHRHAAPVCHGRVRRSCGGGRLEKGTLRHVGSIEEARAAGLQACKPVIAGRDPPLKLCSGMRGVLLATAGCCWLLLATAAGCWVTGDLLRLARSGKRERCDGKPIRGIGKNRNTNRFCCWYYVMLYMMRYRVTKWRFRRGASVHTKARTKKRGRTRAAPPLVQEKKRRKEEEEEEEGEEEERRSGNRYFVPTYVLYPCANAASCLSVGDSATRRLSVPAGGPRDV</sequence>
<proteinExistence type="predicted"/>
<dbReference type="AlphaFoldDB" id="K1WGQ2"/>
<feature type="region of interest" description="Disordered" evidence="1">
    <location>
        <begin position="364"/>
        <end position="383"/>
    </location>
</feature>
<feature type="region of interest" description="Disordered" evidence="1">
    <location>
        <begin position="637"/>
        <end position="675"/>
    </location>
</feature>
<organism evidence="3 4">
    <name type="scientific">Marssonina brunnea f. sp. multigermtubi (strain MB_m1)</name>
    <name type="common">Marssonina leaf spot fungus</name>
    <dbReference type="NCBI Taxonomy" id="1072389"/>
    <lineage>
        <taxon>Eukaryota</taxon>
        <taxon>Fungi</taxon>
        <taxon>Dikarya</taxon>
        <taxon>Ascomycota</taxon>
        <taxon>Pezizomycotina</taxon>
        <taxon>Leotiomycetes</taxon>
        <taxon>Helotiales</taxon>
        <taxon>Drepanopezizaceae</taxon>
        <taxon>Drepanopeziza</taxon>
    </lineage>
</organism>
<keyword evidence="2" id="KW-1133">Transmembrane helix</keyword>
<feature type="transmembrane region" description="Helical" evidence="2">
    <location>
        <begin position="300"/>
        <end position="320"/>
    </location>
</feature>
<dbReference type="HOGENOM" id="CLU_385907_0_0_1"/>
<evidence type="ECO:0000313" key="4">
    <source>
        <dbReference type="Proteomes" id="UP000006753"/>
    </source>
</evidence>
<feature type="compositionally biased region" description="Pro residues" evidence="1">
    <location>
        <begin position="452"/>
        <end position="464"/>
    </location>
</feature>
<name>K1WGQ2_MARBU</name>
<keyword evidence="4" id="KW-1185">Reference proteome</keyword>
<dbReference type="EMBL" id="JH921470">
    <property type="protein sequence ID" value="EKD12031.1"/>
    <property type="molecule type" value="Genomic_DNA"/>
</dbReference>
<feature type="region of interest" description="Disordered" evidence="1">
    <location>
        <begin position="394"/>
        <end position="416"/>
    </location>
</feature>
<accession>K1WGQ2</accession>
<feature type="transmembrane region" description="Helical" evidence="2">
    <location>
        <begin position="6"/>
        <end position="35"/>
    </location>
</feature>
<reference evidence="3 4" key="1">
    <citation type="journal article" date="2012" name="BMC Genomics">
        <title>Sequencing the genome of Marssonina brunnea reveals fungus-poplar co-evolution.</title>
        <authorList>
            <person name="Zhu S."/>
            <person name="Cao Y.-Z."/>
            <person name="Jiang C."/>
            <person name="Tan B.-Y."/>
            <person name="Wang Z."/>
            <person name="Feng S."/>
            <person name="Zhang L."/>
            <person name="Su X.-H."/>
            <person name="Brejova B."/>
            <person name="Vinar T."/>
            <person name="Xu M."/>
            <person name="Wang M.-X."/>
            <person name="Zhang S.-G."/>
            <person name="Huang M.-R."/>
            <person name="Wu R."/>
            <person name="Zhou Y."/>
        </authorList>
    </citation>
    <scope>NUCLEOTIDE SEQUENCE [LARGE SCALE GENOMIC DNA]</scope>
    <source>
        <strain evidence="3 4">MB_m1</strain>
    </source>
</reference>
<evidence type="ECO:0000256" key="1">
    <source>
        <dbReference type="SAM" id="MobiDB-lite"/>
    </source>
</evidence>
<gene>
    <name evidence="3" type="ORF">MBM_09815</name>
</gene>
<evidence type="ECO:0000313" key="3">
    <source>
        <dbReference type="EMBL" id="EKD12031.1"/>
    </source>
</evidence>
<feature type="compositionally biased region" description="Basic residues" evidence="1">
    <location>
        <begin position="637"/>
        <end position="646"/>
    </location>
</feature>
<protein>
    <submittedName>
        <fullName evidence="3">Uncharacterized protein</fullName>
    </submittedName>
</protein>
<dbReference type="Proteomes" id="UP000006753">
    <property type="component" value="Unassembled WGS sequence"/>
</dbReference>
<feature type="compositionally biased region" description="Pro residues" evidence="1">
    <location>
        <begin position="398"/>
        <end position="411"/>
    </location>
</feature>